<keyword evidence="3" id="KW-1185">Reference proteome</keyword>
<evidence type="ECO:0000313" key="3">
    <source>
        <dbReference type="Proteomes" id="UP001219525"/>
    </source>
</evidence>
<evidence type="ECO:0000313" key="2">
    <source>
        <dbReference type="EMBL" id="KAJ7195925.1"/>
    </source>
</evidence>
<dbReference type="Pfam" id="PF20236">
    <property type="entry name" value="DUF6593"/>
    <property type="match status" value="1"/>
</dbReference>
<feature type="domain" description="DUF6593" evidence="1">
    <location>
        <begin position="21"/>
        <end position="171"/>
    </location>
</feature>
<gene>
    <name evidence="2" type="ORF">GGX14DRAFT_700642</name>
</gene>
<dbReference type="InterPro" id="IPR046528">
    <property type="entry name" value="DUF6593"/>
</dbReference>
<dbReference type="AlphaFoldDB" id="A0AAD6Y645"/>
<accession>A0AAD6Y645</accession>
<reference evidence="2" key="1">
    <citation type="submission" date="2023-03" db="EMBL/GenBank/DDBJ databases">
        <title>Massive genome expansion in bonnet fungi (Mycena s.s.) driven by repeated elements and novel gene families across ecological guilds.</title>
        <authorList>
            <consortium name="Lawrence Berkeley National Laboratory"/>
            <person name="Harder C.B."/>
            <person name="Miyauchi S."/>
            <person name="Viragh M."/>
            <person name="Kuo A."/>
            <person name="Thoen E."/>
            <person name="Andreopoulos B."/>
            <person name="Lu D."/>
            <person name="Skrede I."/>
            <person name="Drula E."/>
            <person name="Henrissat B."/>
            <person name="Morin E."/>
            <person name="Kohler A."/>
            <person name="Barry K."/>
            <person name="LaButti K."/>
            <person name="Morin E."/>
            <person name="Salamov A."/>
            <person name="Lipzen A."/>
            <person name="Mereny Z."/>
            <person name="Hegedus B."/>
            <person name="Baldrian P."/>
            <person name="Stursova M."/>
            <person name="Weitz H."/>
            <person name="Taylor A."/>
            <person name="Grigoriev I.V."/>
            <person name="Nagy L.G."/>
            <person name="Martin F."/>
            <person name="Kauserud H."/>
        </authorList>
    </citation>
    <scope>NUCLEOTIDE SEQUENCE</scope>
    <source>
        <strain evidence="2">9144</strain>
    </source>
</reference>
<dbReference type="EMBL" id="JARJCW010000087">
    <property type="protein sequence ID" value="KAJ7195925.1"/>
    <property type="molecule type" value="Genomic_DNA"/>
</dbReference>
<evidence type="ECO:0000259" key="1">
    <source>
        <dbReference type="Pfam" id="PF20236"/>
    </source>
</evidence>
<protein>
    <recommendedName>
        <fullName evidence="1">DUF6593 domain-containing protein</fullName>
    </recommendedName>
</protein>
<sequence>MDSQLTLVNPTPPVTLTFSTDSMNNATLFAGARPAYAISTQLQGSTTEIRKAGTAELVARIARREILPNTIVFPDVNGGREIKLSKWLRRCKQPDGLRVHVIDTEVGQCLLRQHRIYRLALFTEFDLETPVAHWDRVDGQSPLSLVLYSGTENFHPQIIAAFIIEELRMRMAEKADTVAQGRAAATGTPLASLGHGAH</sequence>
<proteinExistence type="predicted"/>
<organism evidence="2 3">
    <name type="scientific">Mycena pura</name>
    <dbReference type="NCBI Taxonomy" id="153505"/>
    <lineage>
        <taxon>Eukaryota</taxon>
        <taxon>Fungi</taxon>
        <taxon>Dikarya</taxon>
        <taxon>Basidiomycota</taxon>
        <taxon>Agaricomycotina</taxon>
        <taxon>Agaricomycetes</taxon>
        <taxon>Agaricomycetidae</taxon>
        <taxon>Agaricales</taxon>
        <taxon>Marasmiineae</taxon>
        <taxon>Mycenaceae</taxon>
        <taxon>Mycena</taxon>
    </lineage>
</organism>
<dbReference type="Proteomes" id="UP001219525">
    <property type="component" value="Unassembled WGS sequence"/>
</dbReference>
<name>A0AAD6Y645_9AGAR</name>
<comment type="caution">
    <text evidence="2">The sequence shown here is derived from an EMBL/GenBank/DDBJ whole genome shotgun (WGS) entry which is preliminary data.</text>
</comment>